<dbReference type="GO" id="GO:0046872">
    <property type="term" value="F:metal ion binding"/>
    <property type="evidence" value="ECO:0007669"/>
    <property type="project" value="UniProtKB-KW"/>
</dbReference>
<comment type="function">
    <text evidence="6">Binds and transfers iron-sulfur (Fe-S) clusters to target apoproteins. Can hydrolyze ATP.</text>
</comment>
<comment type="subunit">
    <text evidence="6">Homodimer.</text>
</comment>
<dbReference type="InterPro" id="IPR027417">
    <property type="entry name" value="P-loop_NTPase"/>
</dbReference>
<dbReference type="FunFam" id="3.40.50.300:FF:001119">
    <property type="entry name" value="Iron-sulfur cluster carrier protein"/>
    <property type="match status" value="1"/>
</dbReference>
<dbReference type="CDD" id="cd02037">
    <property type="entry name" value="Mrp_NBP35"/>
    <property type="match status" value="1"/>
</dbReference>
<dbReference type="EMBL" id="FQUY01000005">
    <property type="protein sequence ID" value="SHE74054.1"/>
    <property type="molecule type" value="Genomic_DNA"/>
</dbReference>
<dbReference type="RefSeq" id="WP_073236787.1">
    <property type="nucleotide sequence ID" value="NZ_FQUY01000005.1"/>
</dbReference>
<gene>
    <name evidence="8" type="ORF">SAMN02745133_01041</name>
</gene>
<sequence length="282" mass="30439">MSRDNGQCSTCEEMRDGTCGGEKCSPPPKLYPGGQSKIGRVIAVMSGKGGVGKSSVTSLMAVNLQRMGHKVGILDADITGPSIPRMFGIKRAPQSRGMLLPAKSRTGISIMSLNLLLEKEDEPVIWRGPILAGAVKQFWTDVNWGELDYLLLDLPPGTGDIPLTVLQQIPVDGIVVVTSPQDLAVMVVKKAVKMAGIMETPILGFVQNMAYVTCPKCGEKFEIYGKSLRKGDTLEELPVLEVLPIDPEFTRLCDNGLVEDTATVAFKDIPNLIKSKTRANVN</sequence>
<dbReference type="STRING" id="1121429.SAMN02745133_01041"/>
<dbReference type="GO" id="GO:0005524">
    <property type="term" value="F:ATP binding"/>
    <property type="evidence" value="ECO:0007669"/>
    <property type="project" value="UniProtKB-UniRule"/>
</dbReference>
<evidence type="ECO:0000313" key="8">
    <source>
        <dbReference type="EMBL" id="SHE74054.1"/>
    </source>
</evidence>
<evidence type="ECO:0000256" key="1">
    <source>
        <dbReference type="ARBA" id="ARBA00022723"/>
    </source>
</evidence>
<keyword evidence="2 6" id="KW-0547">Nucleotide-binding</keyword>
<accession>A0A1M4VYC8</accession>
<reference evidence="9" key="1">
    <citation type="submission" date="2016-11" db="EMBL/GenBank/DDBJ databases">
        <authorList>
            <person name="Varghese N."/>
            <person name="Submissions S."/>
        </authorList>
    </citation>
    <scope>NUCLEOTIDE SEQUENCE [LARGE SCALE GENOMIC DNA]</scope>
    <source>
        <strain evidence="9">DSM 12395</strain>
    </source>
</reference>
<evidence type="ECO:0000313" key="9">
    <source>
        <dbReference type="Proteomes" id="UP000184148"/>
    </source>
</evidence>
<feature type="region of interest" description="Disordered" evidence="7">
    <location>
        <begin position="1"/>
        <end position="26"/>
    </location>
</feature>
<dbReference type="SUPFAM" id="SSF52540">
    <property type="entry name" value="P-loop containing nucleoside triphosphate hydrolases"/>
    <property type="match status" value="1"/>
</dbReference>
<keyword evidence="6" id="KW-0378">Hydrolase</keyword>
<protein>
    <recommendedName>
        <fullName evidence="6">Iron-sulfur cluster carrier protein</fullName>
    </recommendedName>
</protein>
<keyword evidence="3 6" id="KW-0067">ATP-binding</keyword>
<keyword evidence="4 6" id="KW-0408">Iron</keyword>
<organism evidence="8 9">
    <name type="scientific">Desulforamulus putei DSM 12395</name>
    <dbReference type="NCBI Taxonomy" id="1121429"/>
    <lineage>
        <taxon>Bacteria</taxon>
        <taxon>Bacillati</taxon>
        <taxon>Bacillota</taxon>
        <taxon>Clostridia</taxon>
        <taxon>Eubacteriales</taxon>
        <taxon>Peptococcaceae</taxon>
        <taxon>Desulforamulus</taxon>
    </lineage>
</organism>
<comment type="similarity">
    <text evidence="6">Belongs to the Mrp/NBP35 ATP-binding proteins family.</text>
</comment>
<evidence type="ECO:0000256" key="4">
    <source>
        <dbReference type="ARBA" id="ARBA00023004"/>
    </source>
</evidence>
<keyword evidence="9" id="KW-1185">Reference proteome</keyword>
<evidence type="ECO:0000256" key="3">
    <source>
        <dbReference type="ARBA" id="ARBA00022840"/>
    </source>
</evidence>
<feature type="binding site" evidence="6">
    <location>
        <begin position="47"/>
        <end position="54"/>
    </location>
    <ligand>
        <name>ATP</name>
        <dbReference type="ChEBI" id="CHEBI:30616"/>
    </ligand>
</feature>
<dbReference type="InterPro" id="IPR033756">
    <property type="entry name" value="YlxH/NBP35"/>
</dbReference>
<dbReference type="GO" id="GO:0051539">
    <property type="term" value="F:4 iron, 4 sulfur cluster binding"/>
    <property type="evidence" value="ECO:0007669"/>
    <property type="project" value="TreeGrafter"/>
</dbReference>
<dbReference type="PROSITE" id="PS01215">
    <property type="entry name" value="MRP"/>
    <property type="match status" value="1"/>
</dbReference>
<dbReference type="Proteomes" id="UP000184148">
    <property type="component" value="Unassembled WGS sequence"/>
</dbReference>
<dbReference type="InterPro" id="IPR044304">
    <property type="entry name" value="NUBPL-like"/>
</dbReference>
<evidence type="ECO:0000256" key="7">
    <source>
        <dbReference type="SAM" id="MobiDB-lite"/>
    </source>
</evidence>
<evidence type="ECO:0000256" key="6">
    <source>
        <dbReference type="HAMAP-Rule" id="MF_02040"/>
    </source>
</evidence>
<dbReference type="GO" id="GO:0140663">
    <property type="term" value="F:ATP-dependent FeS chaperone activity"/>
    <property type="evidence" value="ECO:0007669"/>
    <property type="project" value="InterPro"/>
</dbReference>
<evidence type="ECO:0000256" key="5">
    <source>
        <dbReference type="ARBA" id="ARBA00023014"/>
    </source>
</evidence>
<dbReference type="InterPro" id="IPR000808">
    <property type="entry name" value="Mrp-like_CS"/>
</dbReference>
<dbReference type="PANTHER" id="PTHR42961:SF2">
    <property type="entry name" value="IRON-SULFUR PROTEIN NUBPL"/>
    <property type="match status" value="1"/>
</dbReference>
<dbReference type="Pfam" id="PF10609">
    <property type="entry name" value="ParA"/>
    <property type="match status" value="1"/>
</dbReference>
<name>A0A1M4VYC8_9FIRM</name>
<dbReference type="PANTHER" id="PTHR42961">
    <property type="entry name" value="IRON-SULFUR PROTEIN NUBPL"/>
    <property type="match status" value="1"/>
</dbReference>
<dbReference type="Gene3D" id="3.40.50.300">
    <property type="entry name" value="P-loop containing nucleotide triphosphate hydrolases"/>
    <property type="match status" value="1"/>
</dbReference>
<dbReference type="GO" id="GO:0016887">
    <property type="term" value="F:ATP hydrolysis activity"/>
    <property type="evidence" value="ECO:0007669"/>
    <property type="project" value="UniProtKB-UniRule"/>
</dbReference>
<dbReference type="OrthoDB" id="9809679at2"/>
<feature type="compositionally biased region" description="Polar residues" evidence="7">
    <location>
        <begin position="1"/>
        <end position="10"/>
    </location>
</feature>
<proteinExistence type="inferred from homology"/>
<dbReference type="GO" id="GO:0016226">
    <property type="term" value="P:iron-sulfur cluster assembly"/>
    <property type="evidence" value="ECO:0007669"/>
    <property type="project" value="InterPro"/>
</dbReference>
<dbReference type="HAMAP" id="MF_02040">
    <property type="entry name" value="Mrp_NBP35"/>
    <property type="match status" value="1"/>
</dbReference>
<keyword evidence="1 6" id="KW-0479">Metal-binding</keyword>
<keyword evidence="5 6" id="KW-0411">Iron-sulfur</keyword>
<dbReference type="InterPro" id="IPR019591">
    <property type="entry name" value="Mrp/NBP35_ATP-bd"/>
</dbReference>
<dbReference type="AlphaFoldDB" id="A0A1M4VYC8"/>
<evidence type="ECO:0000256" key="2">
    <source>
        <dbReference type="ARBA" id="ARBA00022741"/>
    </source>
</evidence>